<protein>
    <recommendedName>
        <fullName evidence="1">RNase H type-1 domain-containing protein</fullName>
    </recommendedName>
</protein>
<reference evidence="2 3" key="1">
    <citation type="submission" date="2024-01" db="EMBL/GenBank/DDBJ databases">
        <authorList>
            <person name="Waweru B."/>
        </authorList>
    </citation>
    <scope>NUCLEOTIDE SEQUENCE [LARGE SCALE GENOMIC DNA]</scope>
</reference>
<dbReference type="Proteomes" id="UP001314170">
    <property type="component" value="Unassembled WGS sequence"/>
</dbReference>
<sequence length="121" mass="14287">MQRHEVEIRYPTALKDCNWAQRGWFLSPLSLITTCMSYDSFFSWIKSMHKRLDKELIEQFCTIGWDLWNSRNDLLFNDKATTSSPEIAEALAARYGMQLVLDMGYDNVVLELDRLRLWFGL</sequence>
<evidence type="ECO:0000259" key="1">
    <source>
        <dbReference type="Pfam" id="PF13456"/>
    </source>
</evidence>
<name>A0AAV1R7D2_9ROSI</name>
<dbReference type="InterPro" id="IPR002156">
    <property type="entry name" value="RNaseH_domain"/>
</dbReference>
<proteinExistence type="predicted"/>
<dbReference type="EMBL" id="CAWUPB010000903">
    <property type="protein sequence ID" value="CAK7328835.1"/>
    <property type="molecule type" value="Genomic_DNA"/>
</dbReference>
<comment type="caution">
    <text evidence="2">The sequence shown here is derived from an EMBL/GenBank/DDBJ whole genome shotgun (WGS) entry which is preliminary data.</text>
</comment>
<keyword evidence="3" id="KW-1185">Reference proteome</keyword>
<feature type="domain" description="RNase H type-1" evidence="1">
    <location>
        <begin position="64"/>
        <end position="114"/>
    </location>
</feature>
<evidence type="ECO:0000313" key="3">
    <source>
        <dbReference type="Proteomes" id="UP001314170"/>
    </source>
</evidence>
<dbReference type="Pfam" id="PF13456">
    <property type="entry name" value="RVT_3"/>
    <property type="match status" value="1"/>
</dbReference>
<dbReference type="AlphaFoldDB" id="A0AAV1R7D2"/>
<accession>A0AAV1R7D2</accession>
<dbReference type="GO" id="GO:0003676">
    <property type="term" value="F:nucleic acid binding"/>
    <property type="evidence" value="ECO:0007669"/>
    <property type="project" value="InterPro"/>
</dbReference>
<dbReference type="GO" id="GO:0004523">
    <property type="term" value="F:RNA-DNA hybrid ribonuclease activity"/>
    <property type="evidence" value="ECO:0007669"/>
    <property type="project" value="InterPro"/>
</dbReference>
<gene>
    <name evidence="2" type="ORF">DCAF_LOCUS6578</name>
</gene>
<organism evidence="2 3">
    <name type="scientific">Dovyalis caffra</name>
    <dbReference type="NCBI Taxonomy" id="77055"/>
    <lineage>
        <taxon>Eukaryota</taxon>
        <taxon>Viridiplantae</taxon>
        <taxon>Streptophyta</taxon>
        <taxon>Embryophyta</taxon>
        <taxon>Tracheophyta</taxon>
        <taxon>Spermatophyta</taxon>
        <taxon>Magnoliopsida</taxon>
        <taxon>eudicotyledons</taxon>
        <taxon>Gunneridae</taxon>
        <taxon>Pentapetalae</taxon>
        <taxon>rosids</taxon>
        <taxon>fabids</taxon>
        <taxon>Malpighiales</taxon>
        <taxon>Salicaceae</taxon>
        <taxon>Flacourtieae</taxon>
        <taxon>Dovyalis</taxon>
    </lineage>
</organism>
<evidence type="ECO:0000313" key="2">
    <source>
        <dbReference type="EMBL" id="CAK7328835.1"/>
    </source>
</evidence>